<comment type="caution">
    <text evidence="2">The sequence shown here is derived from an EMBL/GenBank/DDBJ whole genome shotgun (WGS) entry which is preliminary data.</text>
</comment>
<feature type="transmembrane region" description="Helical" evidence="1">
    <location>
        <begin position="133"/>
        <end position="153"/>
    </location>
</feature>
<keyword evidence="3" id="KW-1185">Reference proteome</keyword>
<organism evidence="2 3">
    <name type="scientific">Caerostris extrusa</name>
    <name type="common">Bark spider</name>
    <name type="synonym">Caerostris bankana</name>
    <dbReference type="NCBI Taxonomy" id="172846"/>
    <lineage>
        <taxon>Eukaryota</taxon>
        <taxon>Metazoa</taxon>
        <taxon>Ecdysozoa</taxon>
        <taxon>Arthropoda</taxon>
        <taxon>Chelicerata</taxon>
        <taxon>Arachnida</taxon>
        <taxon>Araneae</taxon>
        <taxon>Araneomorphae</taxon>
        <taxon>Entelegynae</taxon>
        <taxon>Araneoidea</taxon>
        <taxon>Araneidae</taxon>
        <taxon>Caerostris</taxon>
    </lineage>
</organism>
<evidence type="ECO:0000256" key="1">
    <source>
        <dbReference type="SAM" id="Phobius"/>
    </source>
</evidence>
<proteinExistence type="predicted"/>
<gene>
    <name evidence="2" type="ORF">CEXT_651191</name>
</gene>
<keyword evidence="1" id="KW-0812">Transmembrane</keyword>
<evidence type="ECO:0000313" key="3">
    <source>
        <dbReference type="Proteomes" id="UP001054945"/>
    </source>
</evidence>
<dbReference type="Proteomes" id="UP001054945">
    <property type="component" value="Unassembled WGS sequence"/>
</dbReference>
<sequence length="273" mass="30832">MIFNLSNLQRHRLKPSTDIHFPVPPSCRDRHFIAISLEPGLHEIAIYFQVSPSCILSSLEPDIHQIAIYFQVSPSCILSSLEPGHPFHEIDHQIAIFPSVAIILEPGLHEIAIYFQVSPSCILSSLEPGLHQIAIYFVTIMYLFPSVAIMYILSSLEPDIHQIAIYFQVSPSCILSSLEPGIHEIAIHFQVSPSCSLDIHQIAIYFSNHQTSTSVAIMYFIESRTLLSIWNHRNRWKQLCAQIAPSQSVNHYLKTEDGLIAEVGGVRDYDTCR</sequence>
<reference evidence="2 3" key="1">
    <citation type="submission" date="2021-06" db="EMBL/GenBank/DDBJ databases">
        <title>Caerostris extrusa draft genome.</title>
        <authorList>
            <person name="Kono N."/>
            <person name="Arakawa K."/>
        </authorList>
    </citation>
    <scope>NUCLEOTIDE SEQUENCE [LARGE SCALE GENOMIC DNA]</scope>
</reference>
<accession>A0AAV4Y5N0</accession>
<keyword evidence="1" id="KW-1133">Transmembrane helix</keyword>
<keyword evidence="1" id="KW-0472">Membrane</keyword>
<protein>
    <submittedName>
        <fullName evidence="2">Uncharacterized protein</fullName>
    </submittedName>
</protein>
<evidence type="ECO:0000313" key="2">
    <source>
        <dbReference type="EMBL" id="GIZ02653.1"/>
    </source>
</evidence>
<dbReference type="EMBL" id="BPLR01001485">
    <property type="protein sequence ID" value="GIZ02653.1"/>
    <property type="molecule type" value="Genomic_DNA"/>
</dbReference>
<dbReference type="AlphaFoldDB" id="A0AAV4Y5N0"/>
<name>A0AAV4Y5N0_CAEEX</name>